<feature type="transmembrane region" description="Helical" evidence="1">
    <location>
        <begin position="284"/>
        <end position="310"/>
    </location>
</feature>
<dbReference type="OrthoDB" id="18193at2759"/>
<keyword evidence="1" id="KW-1133">Transmembrane helix</keyword>
<comment type="caution">
    <text evidence="2">The sequence shown here is derived from an EMBL/GenBank/DDBJ whole genome shotgun (WGS) entry which is preliminary data.</text>
</comment>
<accession>A0A6A4XBT5</accession>
<name>A0A6A4XBT5_AMPAM</name>
<evidence type="ECO:0000313" key="3">
    <source>
        <dbReference type="Proteomes" id="UP000440578"/>
    </source>
</evidence>
<reference evidence="2 3" key="1">
    <citation type="submission" date="2019-07" db="EMBL/GenBank/DDBJ databases">
        <title>Draft genome assembly of a fouling barnacle, Amphibalanus amphitrite (Darwin, 1854): The first reference genome for Thecostraca.</title>
        <authorList>
            <person name="Kim W."/>
        </authorList>
    </citation>
    <scope>NUCLEOTIDE SEQUENCE [LARGE SCALE GENOMIC DNA]</scope>
    <source>
        <strain evidence="2">SNU_AA5</strain>
        <tissue evidence="2">Soma without cirri and trophi</tissue>
    </source>
</reference>
<evidence type="ECO:0000313" key="2">
    <source>
        <dbReference type="EMBL" id="KAF0313474.1"/>
    </source>
</evidence>
<evidence type="ECO:0000256" key="1">
    <source>
        <dbReference type="SAM" id="Phobius"/>
    </source>
</evidence>
<keyword evidence="1" id="KW-0472">Membrane</keyword>
<dbReference type="Proteomes" id="UP000440578">
    <property type="component" value="Unassembled WGS sequence"/>
</dbReference>
<organism evidence="2 3">
    <name type="scientific">Amphibalanus amphitrite</name>
    <name type="common">Striped barnacle</name>
    <name type="synonym">Balanus amphitrite</name>
    <dbReference type="NCBI Taxonomy" id="1232801"/>
    <lineage>
        <taxon>Eukaryota</taxon>
        <taxon>Metazoa</taxon>
        <taxon>Ecdysozoa</taxon>
        <taxon>Arthropoda</taxon>
        <taxon>Crustacea</taxon>
        <taxon>Multicrustacea</taxon>
        <taxon>Cirripedia</taxon>
        <taxon>Thoracica</taxon>
        <taxon>Thoracicalcarea</taxon>
        <taxon>Balanomorpha</taxon>
        <taxon>Balanoidea</taxon>
        <taxon>Balanidae</taxon>
        <taxon>Amphibalaninae</taxon>
        <taxon>Amphibalanus</taxon>
    </lineage>
</organism>
<feature type="transmembrane region" description="Helical" evidence="1">
    <location>
        <begin position="253"/>
        <end position="272"/>
    </location>
</feature>
<keyword evidence="3" id="KW-1185">Reference proteome</keyword>
<dbReference type="AlphaFoldDB" id="A0A6A4XBT5"/>
<dbReference type="EMBL" id="VIIS01000090">
    <property type="protein sequence ID" value="KAF0313474.1"/>
    <property type="molecule type" value="Genomic_DNA"/>
</dbReference>
<keyword evidence="1" id="KW-0812">Transmembrane</keyword>
<protein>
    <submittedName>
        <fullName evidence="2">Uncharacterized protein</fullName>
    </submittedName>
</protein>
<proteinExistence type="predicted"/>
<sequence length="425" mass="45648">MTIQWPLENGDDHDQRVVPSRRENRVILTRGRQLHRRMAGPVSTGLRYRVDAEKAADQLEEVVIREANAPPPLPDDLVQVIDANEDVDLSDRAVICHVQFLWEELARIRGVEEDEALKKEITEETRRLCQEFASRLLLGLDSRPNSVAQRWAPREELVRLDNASSGLETVGAAHQTAVGLESPRYKRLKMKTHTSWALFSKQDGMAGAERPPDALAGWPAPWRVAAVLTGGLPVVGALSRTPPYQYRLCSAPAALAVVAGALLVFNAASYLSPAAATIACQRTLFLAAADATALFSGTYALLALCVVGQHTAVTIAELGTLSVARPFDAVTGYVLWSAAEAAVLAALLCLQGQRLEEAAGRPAALLLRWPPRQAAAAAEAGRLVALSDALRPSVSVTSGSSINSGLLASLATVAITYLVVLLQQK</sequence>
<gene>
    <name evidence="2" type="ORF">FJT64_016009</name>
</gene>
<feature type="transmembrane region" description="Helical" evidence="1">
    <location>
        <begin position="401"/>
        <end position="422"/>
    </location>
</feature>